<dbReference type="OrthoDB" id="1523082at2759"/>
<keyword evidence="1" id="KW-1133">Transmembrane helix</keyword>
<accession>A0A6P5X4N2</accession>
<dbReference type="PANTHER" id="PTHR34945">
    <property type="entry name" value="2-OXOGLUTARATE (2OG) AND FE(II)-DEPENDENT OXYGENASE SUPERFAMILY PROTEIN"/>
    <property type="match status" value="1"/>
</dbReference>
<keyword evidence="1" id="KW-0472">Membrane</keyword>
<dbReference type="SUPFAM" id="SSF51197">
    <property type="entry name" value="Clavaminate synthase-like"/>
    <property type="match status" value="1"/>
</dbReference>
<dbReference type="InterPro" id="IPR027443">
    <property type="entry name" value="IPNS-like_sf"/>
</dbReference>
<organism evidence="2 3">
    <name type="scientific">Durio zibethinus</name>
    <name type="common">Durian</name>
    <dbReference type="NCBI Taxonomy" id="66656"/>
    <lineage>
        <taxon>Eukaryota</taxon>
        <taxon>Viridiplantae</taxon>
        <taxon>Streptophyta</taxon>
        <taxon>Embryophyta</taxon>
        <taxon>Tracheophyta</taxon>
        <taxon>Spermatophyta</taxon>
        <taxon>Magnoliopsida</taxon>
        <taxon>eudicotyledons</taxon>
        <taxon>Gunneridae</taxon>
        <taxon>Pentapetalae</taxon>
        <taxon>rosids</taxon>
        <taxon>malvids</taxon>
        <taxon>Malvales</taxon>
        <taxon>Malvaceae</taxon>
        <taxon>Helicteroideae</taxon>
        <taxon>Durio</taxon>
    </lineage>
</organism>
<dbReference type="PANTHER" id="PTHR34945:SF4">
    <property type="entry name" value="2-OXOGLUTARATE (2OG) AND FE(II)-DEPENDENT OXYGENASE SUPERFAMILY PROTEIN"/>
    <property type="match status" value="1"/>
</dbReference>
<keyword evidence="2" id="KW-1185">Reference proteome</keyword>
<sequence>MAIIRSMSQLNIKAPPPSPIPTATGSRSAANASLTDFLEKSLQVPDLTLPESQAFRHSDPPYKVDFQSLALRESGSVERLLRSAREFGVVAIGLRGIDTGEELRALVKETARVFGVLEDRDTGFRRCWVGKREEIVWVRCKDERMEWARQYIGAQLYQSFSEKMEKVASKLEEVARELGNILVENAGKQPRKRFQKGESQLSIYKYNYQPDKMTDQNPHLNEEENDHSCDYTLSLHLPAKHCEFSVKSGPRLFTFDAGPDTIIVTVGQQLEEWSMGGFKCVSGRIICQPELRGSKSSFSMELKWSSSNKNHTYKTTPYKKITLADQFFIALVIVFLYSIFMLKNSP</sequence>
<evidence type="ECO:0000313" key="2">
    <source>
        <dbReference type="Proteomes" id="UP000515121"/>
    </source>
</evidence>
<feature type="transmembrane region" description="Helical" evidence="1">
    <location>
        <begin position="323"/>
        <end position="342"/>
    </location>
</feature>
<evidence type="ECO:0000313" key="3">
    <source>
        <dbReference type="RefSeq" id="XP_022722781.1"/>
    </source>
</evidence>
<gene>
    <name evidence="3" type="primary">LOC111279961</name>
</gene>
<dbReference type="KEGG" id="dzi:111279961"/>
<name>A0A6P5X4N2_DURZI</name>
<dbReference type="AlphaFoldDB" id="A0A6P5X4N2"/>
<evidence type="ECO:0000256" key="1">
    <source>
        <dbReference type="SAM" id="Phobius"/>
    </source>
</evidence>
<protein>
    <submittedName>
        <fullName evidence="3">Uncharacterized protein LOC111279961</fullName>
    </submittedName>
</protein>
<dbReference type="Proteomes" id="UP000515121">
    <property type="component" value="Unplaced"/>
</dbReference>
<keyword evidence="1" id="KW-0812">Transmembrane</keyword>
<reference evidence="3" key="1">
    <citation type="submission" date="2025-08" db="UniProtKB">
        <authorList>
            <consortium name="RefSeq"/>
        </authorList>
    </citation>
    <scope>IDENTIFICATION</scope>
    <source>
        <tissue evidence="3">Fruit stalk</tissue>
    </source>
</reference>
<dbReference type="Gene3D" id="2.60.120.330">
    <property type="entry name" value="B-lactam Antibiotic, Isopenicillin N Synthase, Chain"/>
    <property type="match status" value="1"/>
</dbReference>
<proteinExistence type="predicted"/>
<dbReference type="GeneID" id="111279961"/>
<dbReference type="RefSeq" id="XP_022722781.1">
    <property type="nucleotide sequence ID" value="XM_022867046.1"/>
</dbReference>